<dbReference type="AlphaFoldDB" id="A0AAW0K5U4"/>
<name>A0AAW0K5U4_MYOGA</name>
<proteinExistence type="predicted"/>
<gene>
    <name evidence="2" type="ORF">U0070_004907</name>
</gene>
<evidence type="ECO:0000256" key="1">
    <source>
        <dbReference type="SAM" id="MobiDB-lite"/>
    </source>
</evidence>
<accession>A0AAW0K5U4</accession>
<organism evidence="2 3">
    <name type="scientific">Myodes glareolus</name>
    <name type="common">Bank vole</name>
    <name type="synonym">Clethrionomys glareolus</name>
    <dbReference type="NCBI Taxonomy" id="447135"/>
    <lineage>
        <taxon>Eukaryota</taxon>
        <taxon>Metazoa</taxon>
        <taxon>Chordata</taxon>
        <taxon>Craniata</taxon>
        <taxon>Vertebrata</taxon>
        <taxon>Euteleostomi</taxon>
        <taxon>Mammalia</taxon>
        <taxon>Eutheria</taxon>
        <taxon>Euarchontoglires</taxon>
        <taxon>Glires</taxon>
        <taxon>Rodentia</taxon>
        <taxon>Myomorpha</taxon>
        <taxon>Muroidea</taxon>
        <taxon>Cricetidae</taxon>
        <taxon>Arvicolinae</taxon>
        <taxon>Myodes</taxon>
    </lineage>
</organism>
<dbReference type="PANTHER" id="PTHR35972:SF1">
    <property type="entry name" value="SINGLE-PASS MEMBRANE AND COILED-COIL DOMAIN-CONTAINING PROTEIN 3"/>
    <property type="match status" value="1"/>
</dbReference>
<dbReference type="Pfam" id="PF15047">
    <property type="entry name" value="DUF4533"/>
    <property type="match status" value="1"/>
</dbReference>
<evidence type="ECO:0000313" key="2">
    <source>
        <dbReference type="EMBL" id="KAK7833926.1"/>
    </source>
</evidence>
<comment type="caution">
    <text evidence="2">The sequence shown here is derived from an EMBL/GenBank/DDBJ whole genome shotgun (WGS) entry which is preliminary data.</text>
</comment>
<sequence length="252" mass="27895">MKKPFNNTPKHQRGQKLGSPTRDGGCNMAQSDFLYPENPKRRQEVNRLHQQLLDCLSDSFQVTNKLAGVLNTHLGCKLAFIEMKRDGTIKENCDIIIQAMTKIQKELQKVDEALKDKLEPTLYRKLQDIKERETEKIAIVQKVISVILGEATSAASAVAVKLVGSNVTTGIINKLVTVLAHIGTSLLGSIGIAVLSLGIDMIIQAILGAVEKTQLQAAIRSYEKHLVEFKAASERYHHAITEVSSAVKRQMR</sequence>
<dbReference type="InterPro" id="IPR027895">
    <property type="entry name" value="DUF4533"/>
</dbReference>
<dbReference type="PANTHER" id="PTHR35972">
    <property type="entry name" value="SINGLE-PASS MEMBRANE AND COILED-COIL DOMAIN-CONTAINING PROTEIN 3"/>
    <property type="match status" value="1"/>
</dbReference>
<dbReference type="Proteomes" id="UP001488838">
    <property type="component" value="Unassembled WGS sequence"/>
</dbReference>
<feature type="region of interest" description="Disordered" evidence="1">
    <location>
        <begin position="1"/>
        <end position="30"/>
    </location>
</feature>
<dbReference type="InterPro" id="IPR040004">
    <property type="entry name" value="SMCO3"/>
</dbReference>
<reference evidence="2 3" key="1">
    <citation type="journal article" date="2023" name="bioRxiv">
        <title>Conserved and derived expression patterns and positive selection on dental genes reveal complex evolutionary context of ever-growing rodent molars.</title>
        <authorList>
            <person name="Calamari Z.T."/>
            <person name="Song A."/>
            <person name="Cohen E."/>
            <person name="Akter M."/>
            <person name="Roy R.D."/>
            <person name="Hallikas O."/>
            <person name="Christensen M.M."/>
            <person name="Li P."/>
            <person name="Marangoni P."/>
            <person name="Jernvall J."/>
            <person name="Klein O.D."/>
        </authorList>
    </citation>
    <scope>NUCLEOTIDE SEQUENCE [LARGE SCALE GENOMIC DNA]</scope>
    <source>
        <strain evidence="2">V071</strain>
    </source>
</reference>
<protein>
    <recommendedName>
        <fullName evidence="4">Single-pass membrane and coiled-coil domain-containing protein 3</fullName>
    </recommendedName>
</protein>
<evidence type="ECO:0000313" key="3">
    <source>
        <dbReference type="Proteomes" id="UP001488838"/>
    </source>
</evidence>
<dbReference type="EMBL" id="JBBHLL010000005">
    <property type="protein sequence ID" value="KAK7833926.1"/>
    <property type="molecule type" value="Genomic_DNA"/>
</dbReference>
<evidence type="ECO:0008006" key="4">
    <source>
        <dbReference type="Google" id="ProtNLM"/>
    </source>
</evidence>
<keyword evidence="3" id="KW-1185">Reference proteome</keyword>